<protein>
    <recommendedName>
        <fullName evidence="3">Formylmethanofuran dehydrogenase subunit B</fullName>
    </recommendedName>
</protein>
<dbReference type="PIRSF" id="PIRSF005646">
    <property type="entry name" value="FwdB"/>
    <property type="match status" value="1"/>
</dbReference>
<sequence>MRDVSTDSLAIEPTAMNQSATLELHHDVPCPGCGCLCDDLTVETKDGQVTSVRPACGLSTGYLQAPLATAADCRIDGQPASIAEAIEVAATRLRNAQAPLFFGLGETTSEVVRKVVDLADRVGGILDASHPTFFDPSGRILQTTGMVTCSLGEIRHRADLVVFWGCDPKTTHPRHWQRYSVEPTGRFIPHGRADRQVVGIGQPNATTASCDTFISLQQDQQIAALHALTSWAQAKPRNETALHTQLAEASEPLAKLHQQIQAAKYFVIVLGEGFLRRDLRRVPLELLAQYLRPLHELTRGAISILRPGPNWVGAGGVVASRTGYPGSASLTQGIPQFDPDNNSAVKLLAQERVDAAMLLAGSWRQDLPEEAAKRLAAIPTITLGHQVDWQPGEKEIFLPIARPGVSDQGTMSRLDDMPLPLRTLVSAEVPSAKEIVQAILDKASA</sequence>
<evidence type="ECO:0000313" key="1">
    <source>
        <dbReference type="EMBL" id="PQO28718.1"/>
    </source>
</evidence>
<reference evidence="1 2" key="1">
    <citation type="submission" date="2018-02" db="EMBL/GenBank/DDBJ databases">
        <title>Comparative genomes isolates from brazilian mangrove.</title>
        <authorList>
            <person name="Araujo J.E."/>
            <person name="Taketani R.G."/>
            <person name="Silva M.C.P."/>
            <person name="Loureco M.V."/>
            <person name="Andreote F.D."/>
        </authorList>
    </citation>
    <scope>NUCLEOTIDE SEQUENCE [LARGE SCALE GENOMIC DNA]</scope>
    <source>
        <strain evidence="1 2">NAP PRIS-MGV</strain>
    </source>
</reference>
<organism evidence="1 2">
    <name type="scientific">Blastopirellula marina</name>
    <dbReference type="NCBI Taxonomy" id="124"/>
    <lineage>
        <taxon>Bacteria</taxon>
        <taxon>Pseudomonadati</taxon>
        <taxon>Planctomycetota</taxon>
        <taxon>Planctomycetia</taxon>
        <taxon>Pirellulales</taxon>
        <taxon>Pirellulaceae</taxon>
        <taxon>Blastopirellula</taxon>
    </lineage>
</organism>
<accession>A0A2S8F975</accession>
<gene>
    <name evidence="1" type="ORF">C5Y98_23325</name>
</gene>
<dbReference type="SUPFAM" id="SSF53706">
    <property type="entry name" value="Formate dehydrogenase/DMSO reductase, domains 1-3"/>
    <property type="match status" value="1"/>
</dbReference>
<dbReference type="Proteomes" id="UP000239388">
    <property type="component" value="Unassembled WGS sequence"/>
</dbReference>
<dbReference type="GO" id="GO:0018493">
    <property type="term" value="F:formylmethanofuran dehydrogenase activity"/>
    <property type="evidence" value="ECO:0007669"/>
    <property type="project" value="InterPro"/>
</dbReference>
<comment type="caution">
    <text evidence="1">The sequence shown here is derived from an EMBL/GenBank/DDBJ whole genome shotgun (WGS) entry which is preliminary data.</text>
</comment>
<dbReference type="Gene3D" id="3.40.228.10">
    <property type="entry name" value="Dimethylsulfoxide Reductase, domain 2"/>
    <property type="match status" value="1"/>
</dbReference>
<evidence type="ECO:0000313" key="2">
    <source>
        <dbReference type="Proteomes" id="UP000239388"/>
    </source>
</evidence>
<dbReference type="EMBL" id="PUIB01000024">
    <property type="protein sequence ID" value="PQO28718.1"/>
    <property type="molecule type" value="Genomic_DNA"/>
</dbReference>
<evidence type="ECO:0008006" key="3">
    <source>
        <dbReference type="Google" id="ProtNLM"/>
    </source>
</evidence>
<dbReference type="AlphaFoldDB" id="A0A2S8F975"/>
<proteinExistence type="predicted"/>
<name>A0A2S8F975_9BACT</name>
<dbReference type="GO" id="GO:0015948">
    <property type="term" value="P:methanogenesis"/>
    <property type="evidence" value="ECO:0007669"/>
    <property type="project" value="InterPro"/>
</dbReference>
<dbReference type="InterPro" id="IPR016457">
    <property type="entry name" value="Formylmethanofuran_DH_bsu"/>
</dbReference>